<proteinExistence type="predicted"/>
<dbReference type="PROSITE" id="PS51257">
    <property type="entry name" value="PROKAR_LIPOPROTEIN"/>
    <property type="match status" value="1"/>
</dbReference>
<dbReference type="EMBL" id="CAIJDO010000140">
    <property type="protein sequence ID" value="CAD0004924.1"/>
    <property type="molecule type" value="Genomic_DNA"/>
</dbReference>
<dbReference type="RefSeq" id="WP_031456046.1">
    <property type="nucleotide sequence ID" value="NZ_CAIJDO010000140.1"/>
</dbReference>
<sequence length="472" mass="52123">MKKYIKNIILTAFSIGLLTGCQTELDEFNNNPNDPDSSNPSLLIAAMELGTFQTHSSGLMRNAGIFTQHLQGTNVGQLGAIGKYIVNEGDVNNEWNLIYGTTLMNGHILNRDFAENFPYYNGIGQVLTAINLGYATDMWGDVPYDEAFLAAEGNQTPKYNTQQEIYERLQTILDKAIVNLSKPLASNEEVPGNDDFIFKGKVAKWIKVARVLKARYALRLTAVDVNAAQKALDYVTAAGMTSNDDDANTYFIGEQNSLNQWYAFEDSRPTYLKMGKYFVDHLVTNSDPRLPFMVDLDENDGYSGNAPEDDDSVETSYIGGFLSSANEDPDGQRGFASHDWQIGIVTYAEAKFIEAEAKARLAQNGVKAALEEAVTASVTKVTGVAPSSTFLTNATATFDVANILQQKYIALFLTMEPYNDYRRTGFPAITPNQASDTKVVPVRLPTPSDERQYNPNATVVSNVTTKLWWDAN</sequence>
<dbReference type="Gene3D" id="1.25.40.390">
    <property type="match status" value="1"/>
</dbReference>
<evidence type="ECO:0000313" key="2">
    <source>
        <dbReference type="Proteomes" id="UP000556700"/>
    </source>
</evidence>
<dbReference type="Pfam" id="PF12771">
    <property type="entry name" value="SusD-like_2"/>
    <property type="match status" value="1"/>
</dbReference>
<evidence type="ECO:0000313" key="1">
    <source>
        <dbReference type="EMBL" id="CAD0004924.1"/>
    </source>
</evidence>
<reference evidence="1 2" key="1">
    <citation type="submission" date="2020-06" db="EMBL/GenBank/DDBJ databases">
        <authorList>
            <person name="Criscuolo A."/>
        </authorList>
    </citation>
    <scope>NUCLEOTIDE SEQUENCE [LARGE SCALE GENOMIC DNA]</scope>
    <source>
        <strain evidence="2">CIP 110025</strain>
    </source>
</reference>
<name>A0A6V6Z0C2_9FLAO</name>
<organism evidence="1 2">
    <name type="scientific">Flavobacterium chungangense</name>
    <dbReference type="NCBI Taxonomy" id="554283"/>
    <lineage>
        <taxon>Bacteria</taxon>
        <taxon>Pseudomonadati</taxon>
        <taxon>Bacteroidota</taxon>
        <taxon>Flavobacteriia</taxon>
        <taxon>Flavobacteriales</taxon>
        <taxon>Flavobacteriaceae</taxon>
        <taxon>Flavobacterium</taxon>
    </lineage>
</organism>
<evidence type="ECO:0008006" key="3">
    <source>
        <dbReference type="Google" id="ProtNLM"/>
    </source>
</evidence>
<dbReference type="InterPro" id="IPR011990">
    <property type="entry name" value="TPR-like_helical_dom_sf"/>
</dbReference>
<comment type="caution">
    <text evidence="1">The sequence shown here is derived from an EMBL/GenBank/DDBJ whole genome shotgun (WGS) entry which is preliminary data.</text>
</comment>
<dbReference type="InterPro" id="IPR041662">
    <property type="entry name" value="SusD-like_2"/>
</dbReference>
<keyword evidence="2" id="KW-1185">Reference proteome</keyword>
<protein>
    <recommendedName>
        <fullName evidence="3">SusD/RagB family nutrient-binding outer membrane lipoprotein</fullName>
    </recommendedName>
</protein>
<dbReference type="SUPFAM" id="SSF48452">
    <property type="entry name" value="TPR-like"/>
    <property type="match status" value="1"/>
</dbReference>
<gene>
    <name evidence="1" type="ORF">FLACHUCJ7_02144</name>
</gene>
<dbReference type="Proteomes" id="UP000556700">
    <property type="component" value="Unassembled WGS sequence"/>
</dbReference>
<accession>A0A6V6Z0C2</accession>
<dbReference type="AlphaFoldDB" id="A0A6V6Z0C2"/>